<gene>
    <name evidence="1" type="ORF">vBAbaPPDAB9_13</name>
</gene>
<dbReference type="Proteomes" id="UP000202846">
    <property type="component" value="Segment"/>
</dbReference>
<organism evidence="1 2">
    <name type="scientific">Acinetobacter phage vB_AbaP_PD-AB9</name>
    <dbReference type="NCBI Taxonomy" id="1701808"/>
    <lineage>
        <taxon>Viruses</taxon>
        <taxon>Duplodnaviria</taxon>
        <taxon>Heunggongvirae</taxon>
        <taxon>Uroviricota</taxon>
        <taxon>Caudoviricetes</taxon>
        <taxon>Autographivirales</taxon>
        <taxon>Autoscriptoviridae</taxon>
        <taxon>Beijerinckvirinae</taxon>
        <taxon>Friunavirus</taxon>
        <taxon>Friunavirus PDAB9</taxon>
    </lineage>
</organism>
<reference evidence="1 2" key="1">
    <citation type="submission" date="2015-08" db="EMBL/GenBank/DDBJ databases">
        <title>Isolation and characterization of an extensively-drug resistant Acinetobacter baumannii bacteriophage with broad host range.</title>
        <authorList>
            <person name="Liu Y."/>
            <person name="Guo X."/>
            <person name="Tang J."/>
            <person name="Liu F."/>
            <person name="Fan H."/>
            <person name="Yan Y."/>
            <person name="Xu Y."/>
            <person name="Shi Y."/>
        </authorList>
    </citation>
    <scope>NUCLEOTIDE SEQUENCE [LARGE SCALE GENOMIC DNA]</scope>
</reference>
<dbReference type="OrthoDB" id="24531at10239"/>
<name>A0A0S1S0G1_9CAUD</name>
<dbReference type="RefSeq" id="YP_009189836.1">
    <property type="nucleotide sequence ID" value="NC_028679.1"/>
</dbReference>
<dbReference type="KEGG" id="vg:26518140"/>
<accession>A0A0S1S0G1</accession>
<proteinExistence type="predicted"/>
<sequence>MAGAIGPPIVSEAITGGSSDPQLGAIQASIDEIKTAVAAVKTVVDSNKTEIATVKTNVGTINTNTNTIKQMSVLSRLTQQQLRRM</sequence>
<keyword evidence="2" id="KW-1185">Reference proteome</keyword>
<evidence type="ECO:0000313" key="1">
    <source>
        <dbReference type="EMBL" id="ALM01901.1"/>
    </source>
</evidence>
<dbReference type="GeneID" id="26518140"/>
<protein>
    <submittedName>
        <fullName evidence="1">Uncharacterized protein</fullName>
    </submittedName>
</protein>
<evidence type="ECO:0000313" key="2">
    <source>
        <dbReference type="Proteomes" id="UP000202846"/>
    </source>
</evidence>
<dbReference type="EMBL" id="KT388103">
    <property type="protein sequence ID" value="ALM01901.1"/>
    <property type="molecule type" value="Genomic_DNA"/>
</dbReference>